<feature type="region of interest" description="Disordered" evidence="1">
    <location>
        <begin position="21"/>
        <end position="65"/>
    </location>
</feature>
<reference evidence="2 3" key="1">
    <citation type="journal article" date="2016" name="BMC Genomics">
        <title>Comparative genomic and transcriptomic analyses of the Fuzhuan brick tea-fermentation fungus Aspergillus cristatus.</title>
        <authorList>
            <person name="Ge Y."/>
            <person name="Wang Y."/>
            <person name="Liu Y."/>
            <person name="Tan Y."/>
            <person name="Ren X."/>
            <person name="Zhang X."/>
            <person name="Hyde K.D."/>
            <person name="Liu Y."/>
            <person name="Liu Z."/>
        </authorList>
    </citation>
    <scope>NUCLEOTIDE SEQUENCE [LARGE SCALE GENOMIC DNA]</scope>
    <source>
        <strain evidence="2 3">GZAAS20.1005</strain>
    </source>
</reference>
<evidence type="ECO:0000256" key="1">
    <source>
        <dbReference type="SAM" id="MobiDB-lite"/>
    </source>
</evidence>
<protein>
    <submittedName>
        <fullName evidence="2">Uncharacterized protein</fullName>
    </submittedName>
</protein>
<dbReference type="VEuPathDB" id="FungiDB:SI65_06914"/>
<sequence length="78" mass="8734">MEGGSEVTERLQTTAARLLAEIEKTERDPSGRRQLEQTSGNFDNYGVHSPFWQTSAGGQDSPRPVSALGYEVWEHRLD</sequence>
<dbReference type="AlphaFoldDB" id="A0A1E3B8I8"/>
<name>A0A1E3B8I8_ASPCR</name>
<evidence type="ECO:0000313" key="3">
    <source>
        <dbReference type="Proteomes" id="UP000094569"/>
    </source>
</evidence>
<comment type="caution">
    <text evidence="2">The sequence shown here is derived from an EMBL/GenBank/DDBJ whole genome shotgun (WGS) entry which is preliminary data.</text>
</comment>
<dbReference type="Proteomes" id="UP000094569">
    <property type="component" value="Unassembled WGS sequence"/>
</dbReference>
<accession>A0A1E3B8I8</accession>
<evidence type="ECO:0000313" key="2">
    <source>
        <dbReference type="EMBL" id="ODM17239.1"/>
    </source>
</evidence>
<organism evidence="2 3">
    <name type="scientific">Aspergillus cristatus</name>
    <name type="common">Chinese Fuzhuan brick tea-fermentation fungus</name>
    <name type="synonym">Eurotium cristatum</name>
    <dbReference type="NCBI Taxonomy" id="573508"/>
    <lineage>
        <taxon>Eukaryota</taxon>
        <taxon>Fungi</taxon>
        <taxon>Dikarya</taxon>
        <taxon>Ascomycota</taxon>
        <taxon>Pezizomycotina</taxon>
        <taxon>Eurotiomycetes</taxon>
        <taxon>Eurotiomycetidae</taxon>
        <taxon>Eurotiales</taxon>
        <taxon>Aspergillaceae</taxon>
        <taxon>Aspergillus</taxon>
        <taxon>Aspergillus subgen. Aspergillus</taxon>
    </lineage>
</organism>
<dbReference type="EMBL" id="JXNT01000008">
    <property type="protein sequence ID" value="ODM17239.1"/>
    <property type="molecule type" value="Genomic_DNA"/>
</dbReference>
<feature type="compositionally biased region" description="Basic and acidic residues" evidence="1">
    <location>
        <begin position="21"/>
        <end position="35"/>
    </location>
</feature>
<keyword evidence="3" id="KW-1185">Reference proteome</keyword>
<gene>
    <name evidence="2" type="ORF">SI65_06914</name>
</gene>
<proteinExistence type="predicted"/>